<dbReference type="InterPro" id="IPR016163">
    <property type="entry name" value="Ald_DH_C"/>
</dbReference>
<evidence type="ECO:0000313" key="7">
    <source>
        <dbReference type="Proteomes" id="UP000765845"/>
    </source>
</evidence>
<dbReference type="PIRSF" id="PIRSF036492">
    <property type="entry name" value="ALDH"/>
    <property type="match status" value="1"/>
</dbReference>
<keyword evidence="2 4" id="KW-0560">Oxidoreductase</keyword>
<dbReference type="InterPro" id="IPR016161">
    <property type="entry name" value="Ald_DH/histidinol_DH"/>
</dbReference>
<feature type="domain" description="Aldehyde dehydrogenase" evidence="5">
    <location>
        <begin position="3"/>
        <end position="444"/>
    </location>
</feature>
<name>A0ABX1G9N5_9GAMM</name>
<dbReference type="PANTHER" id="PTHR43570:SF20">
    <property type="entry name" value="ALDEHYDE DEHYDROGENASE ALDX-RELATED"/>
    <property type="match status" value="1"/>
</dbReference>
<accession>A0ABX1G9N5</accession>
<dbReference type="Gene3D" id="3.40.605.10">
    <property type="entry name" value="Aldehyde Dehydrogenase, Chain A, domain 1"/>
    <property type="match status" value="1"/>
</dbReference>
<dbReference type="InterPro" id="IPR016162">
    <property type="entry name" value="Ald_DH_N"/>
</dbReference>
<dbReference type="EMBL" id="JAAWWK010000001">
    <property type="protein sequence ID" value="NKI15869.1"/>
    <property type="molecule type" value="Genomic_DNA"/>
</dbReference>
<dbReference type="InterPro" id="IPR015590">
    <property type="entry name" value="Aldehyde_DH_dom"/>
</dbReference>
<organism evidence="6 7">
    <name type="scientific">Spongiibacter thalassae</name>
    <dbReference type="NCBI Taxonomy" id="2721624"/>
    <lineage>
        <taxon>Bacteria</taxon>
        <taxon>Pseudomonadati</taxon>
        <taxon>Pseudomonadota</taxon>
        <taxon>Gammaproteobacteria</taxon>
        <taxon>Cellvibrionales</taxon>
        <taxon>Spongiibacteraceae</taxon>
        <taxon>Spongiibacter</taxon>
    </lineage>
</organism>
<dbReference type="PANTHER" id="PTHR43570">
    <property type="entry name" value="ALDEHYDE DEHYDROGENASE"/>
    <property type="match status" value="1"/>
</dbReference>
<dbReference type="SUPFAM" id="SSF53720">
    <property type="entry name" value="ALDH-like"/>
    <property type="match status" value="1"/>
</dbReference>
<evidence type="ECO:0000256" key="1">
    <source>
        <dbReference type="ARBA" id="ARBA00009986"/>
    </source>
</evidence>
<proteinExistence type="inferred from homology"/>
<evidence type="ECO:0000259" key="5">
    <source>
        <dbReference type="Pfam" id="PF00171"/>
    </source>
</evidence>
<sequence>MTTKIDIKTLVDAQREAHKNDPFPSIEVRSDRIRRLIKMLAENDKKICDCLMADFGNRPEITTRMAEILGTISTLKYALENIEEWSKPDIRVTPPPAGPAGAVSEVQYMPLGSVGVISPWNLPINLSFGVMGAIFAAGNRIVLKPSEVTERTSLLIQEMIEANFDTTELAVVLGGADVAAEFSAAPFNHLMFTGSSAVGRKVAMAAAENLVPCTLELGGKNSIIVSKTADISDIVKKIMMIRMVNGGQICLGPDVLFVPEVMEDELIAKCTEIANTFFPQMQSDPDYGQIISDRQVDRLKGLLAEVEEKQAGEVVYLFDPEQVPLARRFPPVIVKSPASDTRLMKEEVFGPIISVFPYSNYDDVITRLNSDENLREPLALYYFGDDQLEMDKLRYQTQSGGLCFNTLAAHYNVEDLPFGGIGRSGMGNYHGIEGFRTFSHARAVYTQCKQDFLAPMLPPHSEQIKAHVAAMVQGVLGGSHD</sequence>
<evidence type="ECO:0000313" key="6">
    <source>
        <dbReference type="EMBL" id="NKI15869.1"/>
    </source>
</evidence>
<comment type="caution">
    <text evidence="6">The sequence shown here is derived from an EMBL/GenBank/DDBJ whole genome shotgun (WGS) entry which is preliminary data.</text>
</comment>
<evidence type="ECO:0000256" key="3">
    <source>
        <dbReference type="ARBA" id="ARBA00023027"/>
    </source>
</evidence>
<gene>
    <name evidence="6" type="ORF">HCU74_00420</name>
</gene>
<dbReference type="Pfam" id="PF00171">
    <property type="entry name" value="Aldedh"/>
    <property type="match status" value="1"/>
</dbReference>
<evidence type="ECO:0000256" key="2">
    <source>
        <dbReference type="ARBA" id="ARBA00023002"/>
    </source>
</evidence>
<reference evidence="6 7" key="1">
    <citation type="submission" date="2020-04" db="EMBL/GenBank/DDBJ databases">
        <authorList>
            <person name="Yoon J."/>
        </authorList>
    </citation>
    <scope>NUCLEOTIDE SEQUENCE [LARGE SCALE GENOMIC DNA]</scope>
    <source>
        <strain evidence="6 7">KMU-166</strain>
    </source>
</reference>
<keyword evidence="7" id="KW-1185">Reference proteome</keyword>
<protein>
    <recommendedName>
        <fullName evidence="4">Aldehyde dehydrogenase</fullName>
    </recommendedName>
</protein>
<dbReference type="RefSeq" id="WP_168448427.1">
    <property type="nucleotide sequence ID" value="NZ_JAAWWK010000001.1"/>
</dbReference>
<comment type="similarity">
    <text evidence="1 4">Belongs to the aldehyde dehydrogenase family.</text>
</comment>
<evidence type="ECO:0000256" key="4">
    <source>
        <dbReference type="PIRNR" id="PIRNR036492"/>
    </source>
</evidence>
<dbReference type="Proteomes" id="UP000765845">
    <property type="component" value="Unassembled WGS sequence"/>
</dbReference>
<dbReference type="InterPro" id="IPR012394">
    <property type="entry name" value="Aldehyde_DH_NAD(P)"/>
</dbReference>
<dbReference type="Gene3D" id="3.40.309.10">
    <property type="entry name" value="Aldehyde Dehydrogenase, Chain A, domain 2"/>
    <property type="match status" value="1"/>
</dbReference>
<keyword evidence="3" id="KW-0520">NAD</keyword>